<sequence length="385" mass="44427">MNDMKSRRRSRNQRNHSSRSLTSMATTALAAYGAYKFTSWVWNKVTAETDESENHSASTHRGQTQSYMRQRRQQIAKCRKEVITTTSSFLNTLKLRVDSLTDVSQETKLLKQIRSGQVEEVSQQDLWDTIKVRSITRMLATAYAHTILALVLNVQIHLLGGKIFREKFQQEAEGDEADFVENEDDNKENYHQQVLVYTLEYFFDEGLNALVQDLQSKVEKYFEAYQVMNEDSRSVNVINLQEFDDAVSKVNSDFEQVSFIQYICDFDGKASKAGMEEVQFILDETLDILDSPDFEIAKEELLEKTMKGLHDEYTILFQGDGDEGSMPVVTIVTKLKKICTSFYKSPEERSEDTFVDLPMSAYPSKYLYFMDRMNSVRELGDFSFA</sequence>
<reference evidence="2 3" key="1">
    <citation type="journal article" date="2021" name="Sci. Rep.">
        <title>The genome of the diatom Chaetoceros tenuissimus carries an ancient integrated fragment of an extant virus.</title>
        <authorList>
            <person name="Hongo Y."/>
            <person name="Kimura K."/>
            <person name="Takaki Y."/>
            <person name="Yoshida Y."/>
            <person name="Baba S."/>
            <person name="Kobayashi G."/>
            <person name="Nagasaki K."/>
            <person name="Hano T."/>
            <person name="Tomaru Y."/>
        </authorList>
    </citation>
    <scope>NUCLEOTIDE SEQUENCE [LARGE SCALE GENOMIC DNA]</scope>
    <source>
        <strain evidence="2 3">NIES-3715</strain>
    </source>
</reference>
<proteinExistence type="predicted"/>
<dbReference type="InterPro" id="IPR006966">
    <property type="entry name" value="Peroxin-3"/>
</dbReference>
<gene>
    <name evidence="2" type="ORF">CTEN210_10975</name>
</gene>
<dbReference type="PANTHER" id="PTHR28080:SF1">
    <property type="entry name" value="PEROXISOMAL BIOGENESIS FACTOR 3"/>
    <property type="match status" value="1"/>
</dbReference>
<keyword evidence="3" id="KW-1185">Reference proteome</keyword>
<dbReference type="PANTHER" id="PTHR28080">
    <property type="entry name" value="PEROXISOMAL BIOGENESIS FACTOR 3"/>
    <property type="match status" value="1"/>
</dbReference>
<accession>A0AAD3H938</accession>
<evidence type="ECO:0000256" key="1">
    <source>
        <dbReference type="SAM" id="MobiDB-lite"/>
    </source>
</evidence>
<dbReference type="AlphaFoldDB" id="A0AAD3H938"/>
<evidence type="ECO:0000313" key="2">
    <source>
        <dbReference type="EMBL" id="GFH54499.1"/>
    </source>
</evidence>
<protein>
    <submittedName>
        <fullName evidence="2">Uncharacterized protein</fullName>
    </submittedName>
</protein>
<dbReference type="GO" id="GO:0005778">
    <property type="term" value="C:peroxisomal membrane"/>
    <property type="evidence" value="ECO:0007669"/>
    <property type="project" value="InterPro"/>
</dbReference>
<feature type="compositionally biased region" description="Basic residues" evidence="1">
    <location>
        <begin position="1"/>
        <end position="17"/>
    </location>
</feature>
<feature type="region of interest" description="Disordered" evidence="1">
    <location>
        <begin position="1"/>
        <end position="22"/>
    </location>
</feature>
<dbReference type="Pfam" id="PF04882">
    <property type="entry name" value="Peroxin-3"/>
    <property type="match status" value="1"/>
</dbReference>
<dbReference type="Proteomes" id="UP001054902">
    <property type="component" value="Unassembled WGS sequence"/>
</dbReference>
<comment type="caution">
    <text evidence="2">The sequence shown here is derived from an EMBL/GenBank/DDBJ whole genome shotgun (WGS) entry which is preliminary data.</text>
</comment>
<dbReference type="EMBL" id="BLLK01000047">
    <property type="protein sequence ID" value="GFH54499.1"/>
    <property type="molecule type" value="Genomic_DNA"/>
</dbReference>
<organism evidence="2 3">
    <name type="scientific">Chaetoceros tenuissimus</name>
    <dbReference type="NCBI Taxonomy" id="426638"/>
    <lineage>
        <taxon>Eukaryota</taxon>
        <taxon>Sar</taxon>
        <taxon>Stramenopiles</taxon>
        <taxon>Ochrophyta</taxon>
        <taxon>Bacillariophyta</taxon>
        <taxon>Coscinodiscophyceae</taxon>
        <taxon>Chaetocerotophycidae</taxon>
        <taxon>Chaetocerotales</taxon>
        <taxon>Chaetocerotaceae</taxon>
        <taxon>Chaetoceros</taxon>
    </lineage>
</organism>
<dbReference type="GO" id="GO:0030674">
    <property type="term" value="F:protein-macromolecule adaptor activity"/>
    <property type="evidence" value="ECO:0007669"/>
    <property type="project" value="TreeGrafter"/>
</dbReference>
<dbReference type="GO" id="GO:0045046">
    <property type="term" value="P:protein import into peroxisome membrane"/>
    <property type="evidence" value="ECO:0007669"/>
    <property type="project" value="TreeGrafter"/>
</dbReference>
<evidence type="ECO:0000313" key="3">
    <source>
        <dbReference type="Proteomes" id="UP001054902"/>
    </source>
</evidence>
<name>A0AAD3H938_9STRA</name>